<dbReference type="CDD" id="cd07983">
    <property type="entry name" value="LPLAT_DUF374-like"/>
    <property type="match status" value="1"/>
</dbReference>
<dbReference type="KEGG" id="hth:HTH_0127"/>
<dbReference type="AlphaFoldDB" id="D3DFJ2"/>
<organism evidence="3 4">
    <name type="scientific">Hydrogenobacter thermophilus (strain DSM 6534 / IAM 12695 / TK-6)</name>
    <dbReference type="NCBI Taxonomy" id="608538"/>
    <lineage>
        <taxon>Bacteria</taxon>
        <taxon>Pseudomonadati</taxon>
        <taxon>Aquificota</taxon>
        <taxon>Aquificia</taxon>
        <taxon>Aquificales</taxon>
        <taxon>Aquificaceae</taxon>
        <taxon>Hydrogenobacter</taxon>
    </lineage>
</organism>
<protein>
    <recommendedName>
        <fullName evidence="2">DUF374 domain-containing protein</fullName>
    </recommendedName>
</protein>
<feature type="transmembrane region" description="Helical" evidence="1">
    <location>
        <begin position="7"/>
        <end position="25"/>
    </location>
</feature>
<keyword evidence="4" id="KW-1185">Reference proteome</keyword>
<dbReference type="Pfam" id="PF04028">
    <property type="entry name" value="DUF374"/>
    <property type="match status" value="1"/>
</dbReference>
<dbReference type="KEGG" id="hte:Hydth_0128"/>
<keyword evidence="1" id="KW-0812">Transmembrane</keyword>
<sequence>MRSRIRFLFIKILLPFIALLVRILGRTIRWEKRYDFNLDRGKIYAIWHGNALGIALFGMDRGIYTLVSRFRDGDIAAYILKKLGYHVIRGSTEEGRAEKGGRSGVIKLIKAIKDGNNVAITVDGPKGPAFKVKEGVVFLAQKTSSVIIPAFAEFDRCIRLSSWDGFTVPLPFARGRVHIGKPIKVSEQDSIEEKTKELEEELLRISSLGKESRLTLEQRQS</sequence>
<dbReference type="eggNOG" id="COG2121">
    <property type="taxonomic scope" value="Bacteria"/>
</dbReference>
<evidence type="ECO:0000313" key="3">
    <source>
        <dbReference type="EMBL" id="BAI68594.1"/>
    </source>
</evidence>
<reference evidence="3 4" key="1">
    <citation type="journal article" date="2010" name="J. Bacteriol.">
        <title>Complete genome sequence of the thermophilic, obligately chemolithoautotrophic hydrogen-oxidizing bacterium Hydrogenobacter thermophilus TK-6.</title>
        <authorList>
            <person name="Arai H."/>
            <person name="Kanbe H."/>
            <person name="Ishii M."/>
            <person name="Igarashi Y."/>
        </authorList>
    </citation>
    <scope>NUCLEOTIDE SEQUENCE [LARGE SCALE GENOMIC DNA]</scope>
    <source>
        <strain evidence="4">DSM 6534 / IAM 12695 / TK-6 [Tokyo]</strain>
    </source>
</reference>
<dbReference type="RefSeq" id="WP_012962777.1">
    <property type="nucleotide sequence ID" value="NC_013799.1"/>
</dbReference>
<evidence type="ECO:0000313" key="4">
    <source>
        <dbReference type="Proteomes" id="UP000002574"/>
    </source>
</evidence>
<dbReference type="InterPro" id="IPR007172">
    <property type="entry name" value="DUF374"/>
</dbReference>
<dbReference type="EMBL" id="AP011112">
    <property type="protein sequence ID" value="BAI68594.1"/>
    <property type="molecule type" value="Genomic_DNA"/>
</dbReference>
<dbReference type="STRING" id="608538.HTH_0127"/>
<accession>D3DFJ2</accession>
<gene>
    <name evidence="3" type="ordered locus">HTH_0127</name>
</gene>
<dbReference type="Proteomes" id="UP000002574">
    <property type="component" value="Chromosome"/>
</dbReference>
<keyword evidence="1" id="KW-0472">Membrane</keyword>
<name>D3DFJ2_HYDTT</name>
<evidence type="ECO:0000259" key="2">
    <source>
        <dbReference type="Pfam" id="PF04028"/>
    </source>
</evidence>
<proteinExistence type="predicted"/>
<keyword evidence="1" id="KW-1133">Transmembrane helix</keyword>
<dbReference type="OrthoDB" id="9810508at2"/>
<evidence type="ECO:0000256" key="1">
    <source>
        <dbReference type="SAM" id="Phobius"/>
    </source>
</evidence>
<feature type="domain" description="DUF374" evidence="2">
    <location>
        <begin position="59"/>
        <end position="129"/>
    </location>
</feature>